<dbReference type="STRING" id="329885.A0A4U0UWG1"/>
<reference evidence="2 3" key="1">
    <citation type="submission" date="2017-03" db="EMBL/GenBank/DDBJ databases">
        <title>Genomes of endolithic fungi from Antarctica.</title>
        <authorList>
            <person name="Coleine C."/>
            <person name="Masonjones S."/>
            <person name="Stajich J.E."/>
        </authorList>
    </citation>
    <scope>NUCLEOTIDE SEQUENCE [LARGE SCALE GENOMIC DNA]</scope>
    <source>
        <strain evidence="2 3">CCFEE 5311</strain>
    </source>
</reference>
<protein>
    <recommendedName>
        <fullName evidence="1">Peptidase S33 tripeptidyl aminopeptidase-like C-terminal domain-containing protein</fullName>
    </recommendedName>
</protein>
<evidence type="ECO:0000259" key="1">
    <source>
        <dbReference type="Pfam" id="PF08386"/>
    </source>
</evidence>
<feature type="domain" description="Peptidase S33 tripeptidyl aminopeptidase-like C-terminal" evidence="1">
    <location>
        <begin position="31"/>
        <end position="133"/>
    </location>
</feature>
<dbReference type="EMBL" id="NAJP01000033">
    <property type="protein sequence ID" value="TKA40458.1"/>
    <property type="molecule type" value="Genomic_DNA"/>
</dbReference>
<proteinExistence type="predicted"/>
<name>A0A4U0UWG1_9PEZI</name>
<dbReference type="OrthoDB" id="425534at2759"/>
<accession>A0A4U0UWG1</accession>
<gene>
    <name evidence="2" type="ORF">B0A54_09407</name>
</gene>
<dbReference type="SUPFAM" id="SSF53474">
    <property type="entry name" value="alpha/beta-Hydrolases"/>
    <property type="match status" value="1"/>
</dbReference>
<dbReference type="InterPro" id="IPR029058">
    <property type="entry name" value="AB_hydrolase_fold"/>
</dbReference>
<dbReference type="AlphaFoldDB" id="A0A4U0UWG1"/>
<dbReference type="Pfam" id="PF08386">
    <property type="entry name" value="Abhydrolase_4"/>
    <property type="match status" value="1"/>
</dbReference>
<sequence length="191" mass="20408">MAIACSDGDDQSWVNRTTFEKYAKEQARVSPSVGSMWSAIRMNCIHYSIRPHHRFEGPWIANTSHPLLLIGNTADPVTPVTHAINMAKGFTGAVALTQDSSGHCSISTYSNCTVQYVRRYFDTGELPPVNTTCPADEMPFGPGAEEAVLVGVEVMEARERHATIAAALHGAGGGLLGSSVADGRAAAGWFE</sequence>
<evidence type="ECO:0000313" key="2">
    <source>
        <dbReference type="EMBL" id="TKA40458.1"/>
    </source>
</evidence>
<comment type="caution">
    <text evidence="2">The sequence shown here is derived from an EMBL/GenBank/DDBJ whole genome shotgun (WGS) entry which is preliminary data.</text>
</comment>
<dbReference type="Proteomes" id="UP000310066">
    <property type="component" value="Unassembled WGS sequence"/>
</dbReference>
<dbReference type="InterPro" id="IPR013595">
    <property type="entry name" value="Pept_S33_TAP-like_C"/>
</dbReference>
<evidence type="ECO:0000313" key="3">
    <source>
        <dbReference type="Proteomes" id="UP000310066"/>
    </source>
</evidence>
<organism evidence="2 3">
    <name type="scientific">Friedmanniomyces endolithicus</name>
    <dbReference type="NCBI Taxonomy" id="329885"/>
    <lineage>
        <taxon>Eukaryota</taxon>
        <taxon>Fungi</taxon>
        <taxon>Dikarya</taxon>
        <taxon>Ascomycota</taxon>
        <taxon>Pezizomycotina</taxon>
        <taxon>Dothideomycetes</taxon>
        <taxon>Dothideomycetidae</taxon>
        <taxon>Mycosphaerellales</taxon>
        <taxon>Teratosphaeriaceae</taxon>
        <taxon>Friedmanniomyces</taxon>
    </lineage>
</organism>